<comment type="caution">
    <text evidence="4">The sequence shown here is derived from an EMBL/GenBank/DDBJ whole genome shotgun (WGS) entry which is preliminary data.</text>
</comment>
<accession>A0A419A1Q5</accession>
<evidence type="ECO:0000313" key="4">
    <source>
        <dbReference type="EMBL" id="RJL06838.1"/>
    </source>
</evidence>
<dbReference type="SUPFAM" id="SSF160909">
    <property type="entry name" value="ATP12-like"/>
    <property type="match status" value="1"/>
</dbReference>
<evidence type="ECO:0000256" key="2">
    <source>
        <dbReference type="ARBA" id="ARBA00022946"/>
    </source>
</evidence>
<gene>
    <name evidence="4" type="ORF">D3P06_02260</name>
</gene>
<dbReference type="InterPro" id="IPR042272">
    <property type="entry name" value="ATP12_ATP_synth-F1-assembly_N"/>
</dbReference>
<dbReference type="AlphaFoldDB" id="A0A419A1Q5"/>
<evidence type="ECO:0000256" key="3">
    <source>
        <dbReference type="ARBA" id="ARBA00023186"/>
    </source>
</evidence>
<keyword evidence="3" id="KW-0143">Chaperone</keyword>
<dbReference type="RefSeq" id="WP_119884993.1">
    <property type="nucleotide sequence ID" value="NZ_CP067169.1"/>
</dbReference>
<keyword evidence="5" id="KW-1185">Reference proteome</keyword>
<evidence type="ECO:0000313" key="5">
    <source>
        <dbReference type="Proteomes" id="UP000285530"/>
    </source>
</evidence>
<proteinExistence type="inferred from homology"/>
<dbReference type="EMBL" id="QZEV01000005">
    <property type="protein sequence ID" value="RJL06838.1"/>
    <property type="molecule type" value="Genomic_DNA"/>
</dbReference>
<keyword evidence="2" id="KW-0809">Transit peptide</keyword>
<dbReference type="Gene3D" id="3.30.2180.10">
    <property type="entry name" value="ATP12-like"/>
    <property type="match status" value="1"/>
</dbReference>
<organism evidence="4 5">
    <name type="scientific">Paracoccus aestuarii</name>
    <dbReference type="NCBI Taxonomy" id="453842"/>
    <lineage>
        <taxon>Bacteria</taxon>
        <taxon>Pseudomonadati</taxon>
        <taxon>Pseudomonadota</taxon>
        <taxon>Alphaproteobacteria</taxon>
        <taxon>Rhodobacterales</taxon>
        <taxon>Paracoccaceae</taxon>
        <taxon>Paracoccus</taxon>
    </lineage>
</organism>
<dbReference type="Gene3D" id="1.10.3580.10">
    <property type="entry name" value="ATP12 ATPase"/>
    <property type="match status" value="1"/>
</dbReference>
<reference evidence="4 5" key="1">
    <citation type="submission" date="2018-09" db="EMBL/GenBank/DDBJ databases">
        <title>Paracoccus onubensis nov. sp. a moderate halophilic bacterium isolated from Gruta de las Maravillas (Aracena, Spain).</title>
        <authorList>
            <person name="Jurado V."/>
            <person name="Gutierrez-Patricio S."/>
            <person name="Gonzalez-Pimentel J.L."/>
            <person name="Laiz L."/>
            <person name="Saiz-Jimenez C."/>
        </authorList>
    </citation>
    <scope>NUCLEOTIDE SEQUENCE [LARGE SCALE GENOMIC DNA]</scope>
    <source>
        <strain evidence="4 5">DSM 19484</strain>
    </source>
</reference>
<protein>
    <submittedName>
        <fullName evidence="4">ATPase</fullName>
    </submittedName>
</protein>
<dbReference type="Pfam" id="PF07542">
    <property type="entry name" value="ATP12"/>
    <property type="match status" value="1"/>
</dbReference>
<sequence length="237" mass="26365">MSEWKARRFWTEVSTRAAGDGFEVVLDDKPLRSPNKHPLILPTEALARALAEEWRAQEDLIRPLTMPLTRAANSATERVAPQFEDVASMLAEYAGTDLLSYRATGPQVLVRRQAEAWDPLIAWAARDLDAPLRVTEGVIPVPQDPAALARLHDRLRALDLYGLTALHDLVTIPGSLILGLAVIEGRLTGEEAHHLSRIDEDFQAEEWGHDEDAAAVAEGRRLSILVAERLWHLSRRG</sequence>
<dbReference type="PANTHER" id="PTHR21013">
    <property type="entry name" value="ATP SYNTHASE MITOCHONDRIAL F1 COMPLEX ASSEMBLY FACTOR 2/ATP12 PROTEIN, MITOCHONDRIAL PRECURSOR"/>
    <property type="match status" value="1"/>
</dbReference>
<dbReference type="InterPro" id="IPR011419">
    <property type="entry name" value="ATP12_ATP_synth-F1-assembly"/>
</dbReference>
<dbReference type="Proteomes" id="UP000285530">
    <property type="component" value="Unassembled WGS sequence"/>
</dbReference>
<name>A0A419A1Q5_9RHOB</name>
<evidence type="ECO:0000256" key="1">
    <source>
        <dbReference type="ARBA" id="ARBA00008231"/>
    </source>
</evidence>
<dbReference type="GO" id="GO:0043461">
    <property type="term" value="P:proton-transporting ATP synthase complex assembly"/>
    <property type="evidence" value="ECO:0007669"/>
    <property type="project" value="InterPro"/>
</dbReference>
<dbReference type="PANTHER" id="PTHR21013:SF10">
    <property type="entry name" value="ATP SYNTHASE MITOCHONDRIAL F1 COMPLEX ASSEMBLY FACTOR 2"/>
    <property type="match status" value="1"/>
</dbReference>
<comment type="similarity">
    <text evidence="1">Belongs to the ATP12 family.</text>
</comment>
<dbReference type="InterPro" id="IPR023335">
    <property type="entry name" value="ATP12_ortho_dom_sf"/>
</dbReference>
<dbReference type="OrthoDB" id="9797825at2"/>